<evidence type="ECO:0008006" key="9">
    <source>
        <dbReference type="Google" id="ProtNLM"/>
    </source>
</evidence>
<protein>
    <recommendedName>
        <fullName evidence="9">PARP</fullName>
    </recommendedName>
</protein>
<dbReference type="EMBL" id="JAIWQS010000010">
    <property type="protein sequence ID" value="KAJ8753511.1"/>
    <property type="molecule type" value="Genomic_DNA"/>
</dbReference>
<dbReference type="InterPro" id="IPR012317">
    <property type="entry name" value="Poly(ADP-ribose)pol_cat_dom"/>
</dbReference>
<dbReference type="PROSITE" id="PS51879">
    <property type="entry name" value="RST"/>
    <property type="match status" value="1"/>
</dbReference>
<dbReference type="PANTHER" id="PTHR32263:SF12">
    <property type="entry name" value="INACTIVE POLY [ADP-RIBOSE] POLYMERASE SRO4-RELATED"/>
    <property type="match status" value="1"/>
</dbReference>
<keyword evidence="2" id="KW-0217">Developmental protein</keyword>
<evidence type="ECO:0000259" key="5">
    <source>
        <dbReference type="PROSITE" id="PS51059"/>
    </source>
</evidence>
<comment type="caution">
    <text evidence="7">The sequence shown here is derived from an EMBL/GenBank/DDBJ whole genome shotgun (WGS) entry which is preliminary data.</text>
</comment>
<dbReference type="Pfam" id="PF12174">
    <property type="entry name" value="RST"/>
    <property type="match status" value="1"/>
</dbReference>
<keyword evidence="4" id="KW-0539">Nucleus</keyword>
<dbReference type="Gene3D" id="3.90.228.10">
    <property type="match status" value="1"/>
</dbReference>
<dbReference type="SUPFAM" id="SSF56399">
    <property type="entry name" value="ADP-ribosylation"/>
    <property type="match status" value="1"/>
</dbReference>
<evidence type="ECO:0000256" key="1">
    <source>
        <dbReference type="ARBA" id="ARBA00004123"/>
    </source>
</evidence>
<sequence>MNYSRVQLGITDCVIDDGENFASGKLPCDSFHNPNNSRTRSVSSCLETAHDPDTAVSDCESCASSDDSDQLQEFGGGLVRLFEGDRVHDVIRRNFLSRLGFLGAQTKVVAIHRNPYSDAIGQAKMQSFQIFTKALETKRHGNANVRYAWYGNTRNEIREIVKYGFGGHLIDSNRLYGRGIYLAPDNCPMECVKNLVVGNDGLRHLLLCRVILGKQEVVDPGSDQCHPSSAEFDSGVDDLSNPKKYIVWSTNMNTHILPEFVMSFKAPASLRGYFRAGESSRKPTSPWISFPTLISGLSKFLPHSTIGLITKHLVDHREKKISRRELINRVRQIAGDRLLIAVVKSFASQETSFSSLVSIIVLQTCDSQHIFSHPRTSISHRLTSS</sequence>
<evidence type="ECO:0000256" key="2">
    <source>
        <dbReference type="ARBA" id="ARBA00022473"/>
    </source>
</evidence>
<dbReference type="InterPro" id="IPR022003">
    <property type="entry name" value="RST"/>
</dbReference>
<dbReference type="AlphaFoldDB" id="A0AAV8SND1"/>
<dbReference type="GO" id="GO:0003950">
    <property type="term" value="F:NAD+ poly-ADP-ribosyltransferase activity"/>
    <property type="evidence" value="ECO:0007669"/>
    <property type="project" value="InterPro"/>
</dbReference>
<keyword evidence="3" id="KW-0346">Stress response</keyword>
<dbReference type="PANTHER" id="PTHR32263">
    <property type="entry name" value="INACTIVE POLY [ADP-RIBOSE] POLYMERASE SRO4-RELATED"/>
    <property type="match status" value="1"/>
</dbReference>
<evidence type="ECO:0000313" key="7">
    <source>
        <dbReference type="EMBL" id="KAJ8753511.1"/>
    </source>
</evidence>
<evidence type="ECO:0000256" key="3">
    <source>
        <dbReference type="ARBA" id="ARBA00023016"/>
    </source>
</evidence>
<feature type="domain" description="PARP catalytic" evidence="5">
    <location>
        <begin position="65"/>
        <end position="288"/>
    </location>
</feature>
<dbReference type="GO" id="GO:0005634">
    <property type="term" value="C:nucleus"/>
    <property type="evidence" value="ECO:0007669"/>
    <property type="project" value="UniProtKB-SubCell"/>
</dbReference>
<accession>A0AAV8SND1</accession>
<evidence type="ECO:0000259" key="6">
    <source>
        <dbReference type="PROSITE" id="PS51879"/>
    </source>
</evidence>
<evidence type="ECO:0000313" key="8">
    <source>
        <dbReference type="Proteomes" id="UP001159364"/>
    </source>
</evidence>
<keyword evidence="8" id="KW-1185">Reference proteome</keyword>
<dbReference type="Proteomes" id="UP001159364">
    <property type="component" value="Linkage Group LG10"/>
</dbReference>
<feature type="domain" description="RST" evidence="6">
    <location>
        <begin position="281"/>
        <end position="352"/>
    </location>
</feature>
<name>A0AAV8SND1_9ROSI</name>
<dbReference type="PROSITE" id="PS51059">
    <property type="entry name" value="PARP_CATALYTIC"/>
    <property type="match status" value="1"/>
</dbReference>
<comment type="subcellular location">
    <subcellularLocation>
        <location evidence="1">Nucleus</location>
    </subcellularLocation>
</comment>
<gene>
    <name evidence="7" type="ORF">K2173_022752</name>
</gene>
<organism evidence="7 8">
    <name type="scientific">Erythroxylum novogranatense</name>
    <dbReference type="NCBI Taxonomy" id="1862640"/>
    <lineage>
        <taxon>Eukaryota</taxon>
        <taxon>Viridiplantae</taxon>
        <taxon>Streptophyta</taxon>
        <taxon>Embryophyta</taxon>
        <taxon>Tracheophyta</taxon>
        <taxon>Spermatophyta</taxon>
        <taxon>Magnoliopsida</taxon>
        <taxon>eudicotyledons</taxon>
        <taxon>Gunneridae</taxon>
        <taxon>Pentapetalae</taxon>
        <taxon>rosids</taxon>
        <taxon>fabids</taxon>
        <taxon>Malpighiales</taxon>
        <taxon>Erythroxylaceae</taxon>
        <taxon>Erythroxylum</taxon>
    </lineage>
</organism>
<dbReference type="InterPro" id="IPR044964">
    <property type="entry name" value="RCD1/SRO1-5"/>
</dbReference>
<evidence type="ECO:0000256" key="4">
    <source>
        <dbReference type="ARBA" id="ARBA00023242"/>
    </source>
</evidence>
<reference evidence="7 8" key="1">
    <citation type="submission" date="2021-09" db="EMBL/GenBank/DDBJ databases">
        <title>Genomic insights and catalytic innovation underlie evolution of tropane alkaloids biosynthesis.</title>
        <authorList>
            <person name="Wang Y.-J."/>
            <person name="Tian T."/>
            <person name="Huang J.-P."/>
            <person name="Huang S.-X."/>
        </authorList>
    </citation>
    <scope>NUCLEOTIDE SEQUENCE [LARGE SCALE GENOMIC DNA]</scope>
    <source>
        <strain evidence="7">KIB-2018</strain>
        <tissue evidence="7">Leaf</tissue>
    </source>
</reference>
<proteinExistence type="predicted"/>